<evidence type="ECO:0000313" key="2">
    <source>
        <dbReference type="EMBL" id="KAG5443102.1"/>
    </source>
</evidence>
<feature type="region of interest" description="Disordered" evidence="1">
    <location>
        <begin position="802"/>
        <end position="860"/>
    </location>
</feature>
<proteinExistence type="predicted"/>
<dbReference type="Proteomes" id="UP000286415">
    <property type="component" value="Unassembled WGS sequence"/>
</dbReference>
<comment type="caution">
    <text evidence="2">The sequence shown here is derived from an EMBL/GenBank/DDBJ whole genome shotgun (WGS) entry which is preliminary data.</text>
</comment>
<feature type="region of interest" description="Disordered" evidence="1">
    <location>
        <begin position="723"/>
        <end position="750"/>
    </location>
</feature>
<organism evidence="2 3">
    <name type="scientific">Clonorchis sinensis</name>
    <name type="common">Chinese liver fluke</name>
    <dbReference type="NCBI Taxonomy" id="79923"/>
    <lineage>
        <taxon>Eukaryota</taxon>
        <taxon>Metazoa</taxon>
        <taxon>Spiralia</taxon>
        <taxon>Lophotrochozoa</taxon>
        <taxon>Platyhelminthes</taxon>
        <taxon>Trematoda</taxon>
        <taxon>Digenea</taxon>
        <taxon>Opisthorchiida</taxon>
        <taxon>Opisthorchiata</taxon>
        <taxon>Opisthorchiidae</taxon>
        <taxon>Clonorchis</taxon>
    </lineage>
</organism>
<reference evidence="2 3" key="2">
    <citation type="journal article" date="2021" name="Genomics">
        <title>High-quality reference genome for Clonorchis sinensis.</title>
        <authorList>
            <person name="Young N.D."/>
            <person name="Stroehlein A.J."/>
            <person name="Kinkar L."/>
            <person name="Wang T."/>
            <person name="Sohn W.M."/>
            <person name="Chang B.C.H."/>
            <person name="Kaur P."/>
            <person name="Weisz D."/>
            <person name="Dudchenko O."/>
            <person name="Aiden E.L."/>
            <person name="Korhonen P.K."/>
            <person name="Gasser R.B."/>
        </authorList>
    </citation>
    <scope>NUCLEOTIDE SEQUENCE [LARGE SCALE GENOMIC DNA]</scope>
    <source>
        <strain evidence="2">Cs-k2</strain>
    </source>
</reference>
<name>A0A8T1M2G7_CLOSI</name>
<feature type="compositionally biased region" description="Polar residues" evidence="1">
    <location>
        <begin position="848"/>
        <end position="857"/>
    </location>
</feature>
<evidence type="ECO:0000313" key="3">
    <source>
        <dbReference type="Proteomes" id="UP000286415"/>
    </source>
</evidence>
<feature type="region of interest" description="Disordered" evidence="1">
    <location>
        <begin position="668"/>
        <end position="697"/>
    </location>
</feature>
<protein>
    <submittedName>
        <fullName evidence="2">Uncharacterized protein</fullName>
    </submittedName>
</protein>
<dbReference type="EMBL" id="NIRI02000056">
    <property type="protein sequence ID" value="KAG5443102.1"/>
    <property type="molecule type" value="Genomic_DNA"/>
</dbReference>
<feature type="compositionally biased region" description="Basic and acidic residues" evidence="1">
    <location>
        <begin position="372"/>
        <end position="389"/>
    </location>
</feature>
<sequence>MTQLLPKPPLGEKPKPTWSLLRRHAMIVPKDRRELRRLQQASSDASGNPILLVNSFSERSAEPRRLSSPKLLRIPMDTPDPVHKFTSDEEQAIKPLFQAPSPLRLLRLDDQTLSSSEKVTTLIEIPPEVKRLRKERNSTGETSFHKLSWPSEYSETARWYAPTKYQLLSLESLLSMVPQVVSSTPVMAPPRLLHSDLIQVNYLDSDLTDKLMEPAKLLCLPQPILQEPRMINYLNEFGRNSAGDIPESKQMFAKQDEIFLASVPNATLTNPRLNDAVHLETVTSLEVKTGYNEGKLVSDFDTTRSNPSTRHIQNDIGVEFSTLPARKENAEVKMANKAVSVTLPDMKMSRAAIDKILQVTDGQSFLSLESGDVSRSDYMRQPDTSKDNIADSNKQPSSPPSYSPGVKRPYLEAIEKKSTEIDGAKDEQVATRKNLVNQFSARSTGAERATSTFETKRNVDVQTASEAQHMHPDVVETLNELDTRLSAVDRVSLRLEEEYRRNQELLANILKLNTDVPDLAVSKPYVQDDKPNEPDTNLGSDAPSKSLPLPHKSDENKNNEGPVTPKQDPIHPTRSISTLAVHPDPSSPHVCERSPKAAHKSAQKRPVSKVSCFRTQPDQSRSISPTIQRPTSAALNRKREQARLDRKTALSNRRCEETITFVGEILSDSSPGASLAQKNPRPKSSKGGCRNSVPQAIVRSTPLREKPTPVSTGNRPFTVQFRDSLRGSPHLPTRRVTRGGSLNRGTRHGRGRVAHLKAGSTGKKVYLSRLSSPDLPIEDEEQTTVLSDWSISSNVRRILGQSDHHFPRPDHANFASRSRTTDYFRRKVSQDTESNTTDRPTEPDSDAQGETSGSTSFIDWEEIEQVIQRH</sequence>
<feature type="compositionally biased region" description="Basic and acidic residues" evidence="1">
    <location>
        <begin position="637"/>
        <end position="649"/>
    </location>
</feature>
<dbReference type="AlphaFoldDB" id="A0A8T1M2G7"/>
<evidence type="ECO:0000256" key="1">
    <source>
        <dbReference type="SAM" id="MobiDB-lite"/>
    </source>
</evidence>
<feature type="compositionally biased region" description="Basic and acidic residues" evidence="1">
    <location>
        <begin position="819"/>
        <end position="830"/>
    </location>
</feature>
<feature type="region of interest" description="Disordered" evidence="1">
    <location>
        <begin position="524"/>
        <end position="649"/>
    </location>
</feature>
<feature type="compositionally biased region" description="Polar residues" evidence="1">
    <location>
        <begin position="613"/>
        <end position="634"/>
    </location>
</feature>
<feature type="compositionally biased region" description="Basic and acidic residues" evidence="1">
    <location>
        <begin position="802"/>
        <end position="811"/>
    </location>
</feature>
<keyword evidence="3" id="KW-1185">Reference proteome</keyword>
<reference evidence="2 3" key="1">
    <citation type="journal article" date="2018" name="Biotechnol. Adv.">
        <title>Improved genomic resources and new bioinformatic workflow for the carcinogenic parasite Clonorchis sinensis: Biotechnological implications.</title>
        <authorList>
            <person name="Wang D."/>
            <person name="Korhonen P.K."/>
            <person name="Gasser R.B."/>
            <person name="Young N.D."/>
        </authorList>
    </citation>
    <scope>NUCLEOTIDE SEQUENCE [LARGE SCALE GENOMIC DNA]</scope>
    <source>
        <strain evidence="2">Cs-k2</strain>
    </source>
</reference>
<gene>
    <name evidence="2" type="ORF">CSKR_112589</name>
</gene>
<feature type="region of interest" description="Disordered" evidence="1">
    <location>
        <begin position="372"/>
        <end position="407"/>
    </location>
</feature>
<feature type="compositionally biased region" description="Basic residues" evidence="1">
    <location>
        <begin position="596"/>
        <end position="607"/>
    </location>
</feature>
<accession>A0A8T1M2G7</accession>
<dbReference type="OrthoDB" id="6258455at2759"/>